<dbReference type="PROSITE" id="PS51329">
    <property type="entry name" value="C_CAP_COFACTOR_C"/>
    <property type="match status" value="1"/>
</dbReference>
<evidence type="ECO:0000256" key="3">
    <source>
        <dbReference type="ARBA" id="ARBA00022490"/>
    </source>
</evidence>
<keyword evidence="3" id="KW-0963">Cytoplasm</keyword>
<evidence type="ECO:0000256" key="1">
    <source>
        <dbReference type="ARBA" id="ARBA00004496"/>
    </source>
</evidence>
<name>A0A834DAJ6_JUGRE</name>
<evidence type="ECO:0000256" key="2">
    <source>
        <dbReference type="ARBA" id="ARBA00008848"/>
    </source>
</evidence>
<dbReference type="GO" id="GO:0007023">
    <property type="term" value="P:post-chaperonin tubulin folding pathway"/>
    <property type="evidence" value="ECO:0007669"/>
    <property type="project" value="InterPro"/>
</dbReference>
<feature type="non-terminal residue" evidence="9">
    <location>
        <position position="1"/>
    </location>
</feature>
<feature type="compositionally biased region" description="Polar residues" evidence="7">
    <location>
        <begin position="37"/>
        <end position="46"/>
    </location>
</feature>
<dbReference type="Pfam" id="PF07986">
    <property type="entry name" value="TBCC"/>
    <property type="match status" value="1"/>
</dbReference>
<reference evidence="9" key="1">
    <citation type="submission" date="2015-10" db="EMBL/GenBank/DDBJ databases">
        <authorList>
            <person name="Martinez-Garcia P.J."/>
            <person name="Crepeau M.W."/>
            <person name="Puiu D."/>
            <person name="Gonzalez-Ibeas D."/>
            <person name="Whalen J."/>
            <person name="Stevens K."/>
            <person name="Paul R."/>
            <person name="Butterfield T."/>
            <person name="Britton M."/>
            <person name="Reagan R."/>
            <person name="Chakraborty S."/>
            <person name="Walawage S.L."/>
            <person name="Vasquez-Gross H.A."/>
            <person name="Cardeno C."/>
            <person name="Famula R."/>
            <person name="Pratt K."/>
            <person name="Kuruganti S."/>
            <person name="Aradhya M.K."/>
            <person name="Leslie C.A."/>
            <person name="Dandekar A.M."/>
            <person name="Salzberg S.L."/>
            <person name="Wegrzyn J.L."/>
            <person name="Langley C.H."/>
            <person name="Neale D.B."/>
        </authorList>
    </citation>
    <scope>NUCLEOTIDE SEQUENCE</scope>
    <source>
        <tissue evidence="9">Leaves</tissue>
    </source>
</reference>
<feature type="region of interest" description="Disordered" evidence="7">
    <location>
        <begin position="182"/>
        <end position="206"/>
    </location>
</feature>
<evidence type="ECO:0000256" key="4">
    <source>
        <dbReference type="ARBA" id="ARBA00022990"/>
    </source>
</evidence>
<organism evidence="9 10">
    <name type="scientific">Juglans regia</name>
    <name type="common">English walnut</name>
    <dbReference type="NCBI Taxonomy" id="51240"/>
    <lineage>
        <taxon>Eukaryota</taxon>
        <taxon>Viridiplantae</taxon>
        <taxon>Streptophyta</taxon>
        <taxon>Embryophyta</taxon>
        <taxon>Tracheophyta</taxon>
        <taxon>Spermatophyta</taxon>
        <taxon>Magnoliopsida</taxon>
        <taxon>eudicotyledons</taxon>
        <taxon>Gunneridae</taxon>
        <taxon>Pentapetalae</taxon>
        <taxon>rosids</taxon>
        <taxon>fabids</taxon>
        <taxon>Fagales</taxon>
        <taxon>Juglandaceae</taxon>
        <taxon>Juglans</taxon>
    </lineage>
</organism>
<dbReference type="EMBL" id="LIHL02000001">
    <property type="protein sequence ID" value="KAF5480861.1"/>
    <property type="molecule type" value="Genomic_DNA"/>
</dbReference>
<comment type="similarity">
    <text evidence="2">Belongs to the TBCC family.</text>
</comment>
<dbReference type="SMART" id="SM00673">
    <property type="entry name" value="CARP"/>
    <property type="match status" value="2"/>
</dbReference>
<dbReference type="Proteomes" id="UP000619265">
    <property type="component" value="Unassembled WGS sequence"/>
</dbReference>
<protein>
    <recommendedName>
        <fullName evidence="8">C-CAP/cofactor C-like domain-containing protein</fullName>
    </recommendedName>
</protein>
<feature type="domain" description="C-CAP/cofactor C-like" evidence="8">
    <location>
        <begin position="197"/>
        <end position="357"/>
    </location>
</feature>
<evidence type="ECO:0000313" key="10">
    <source>
        <dbReference type="Proteomes" id="UP000619265"/>
    </source>
</evidence>
<dbReference type="InterPro" id="IPR017901">
    <property type="entry name" value="C-CAP_CF_C-like"/>
</dbReference>
<gene>
    <name evidence="9" type="ORF">F2P56_001571</name>
</gene>
<dbReference type="PANTHER" id="PTHR15139">
    <property type="entry name" value="TUBULIN FOLDING COFACTOR C"/>
    <property type="match status" value="1"/>
</dbReference>
<dbReference type="Gramene" id="Jr01_16960_p1">
    <property type="protein sequence ID" value="cds.Jr01_16960_p1"/>
    <property type="gene ID" value="Jr01_16960"/>
</dbReference>
<keyword evidence="4" id="KW-0007">Acetylation</keyword>
<dbReference type="GO" id="GO:0015631">
    <property type="term" value="F:tubulin binding"/>
    <property type="evidence" value="ECO:0007669"/>
    <property type="project" value="InterPro"/>
</dbReference>
<dbReference type="FunFam" id="2.160.20.70:FF:000009">
    <property type="entry name" value="Tubulin-folding cofactor C"/>
    <property type="match status" value="1"/>
</dbReference>
<evidence type="ECO:0000259" key="8">
    <source>
        <dbReference type="PROSITE" id="PS51329"/>
    </source>
</evidence>
<accession>A0A834DAJ6</accession>
<dbReference type="InterPro" id="IPR006599">
    <property type="entry name" value="CARP_motif"/>
</dbReference>
<reference evidence="9" key="2">
    <citation type="submission" date="2020-03" db="EMBL/GenBank/DDBJ databases">
        <title>Walnut 2.0.</title>
        <authorList>
            <person name="Marrano A."/>
            <person name="Britton M."/>
            <person name="Zimin A.V."/>
            <person name="Zaini P.A."/>
            <person name="Workman R."/>
            <person name="Puiu D."/>
            <person name="Bianco L."/>
            <person name="Allen B.J."/>
            <person name="Troggio M."/>
            <person name="Leslie C.A."/>
            <person name="Timp W."/>
            <person name="Dendekar A."/>
            <person name="Salzberg S.L."/>
            <person name="Neale D.B."/>
        </authorList>
    </citation>
    <scope>NUCLEOTIDE SEQUENCE</scope>
    <source>
        <tissue evidence="9">Leaves</tissue>
    </source>
</reference>
<feature type="compositionally biased region" description="Low complexity" evidence="7">
    <location>
        <begin position="190"/>
        <end position="201"/>
    </location>
</feature>
<proteinExistence type="inferred from homology"/>
<dbReference type="Pfam" id="PF16752">
    <property type="entry name" value="TBCC_N"/>
    <property type="match status" value="1"/>
</dbReference>
<dbReference type="InterPro" id="IPR027684">
    <property type="entry name" value="TBCC"/>
</dbReference>
<dbReference type="InterPro" id="IPR031925">
    <property type="entry name" value="TBCC_N"/>
</dbReference>
<comment type="subcellular location">
    <subcellularLocation>
        <location evidence="1">Cytoplasm</location>
    </subcellularLocation>
</comment>
<comment type="caution">
    <text evidence="9">The sequence shown here is derived from an EMBL/GenBank/DDBJ whole genome shotgun (WGS) entry which is preliminary data.</text>
</comment>
<evidence type="ECO:0000256" key="7">
    <source>
        <dbReference type="SAM" id="MobiDB-lite"/>
    </source>
</evidence>
<evidence type="ECO:0000313" key="9">
    <source>
        <dbReference type="EMBL" id="KAF5480861.1"/>
    </source>
</evidence>
<dbReference type="InterPro" id="IPR016098">
    <property type="entry name" value="CAP/MinC_C"/>
</dbReference>
<dbReference type="GO" id="GO:0005737">
    <property type="term" value="C:cytoplasm"/>
    <property type="evidence" value="ECO:0007669"/>
    <property type="project" value="UniProtKB-SubCell"/>
</dbReference>
<dbReference type="InterPro" id="IPR038397">
    <property type="entry name" value="TBCC_N_sf"/>
</dbReference>
<dbReference type="PANTHER" id="PTHR15139:SF0">
    <property type="entry name" value="TUBULIN-SPECIFIC CHAPERONE C"/>
    <property type="match status" value="1"/>
</dbReference>
<evidence type="ECO:0000256" key="5">
    <source>
        <dbReference type="ARBA" id="ARBA00023186"/>
    </source>
</evidence>
<dbReference type="Gene3D" id="2.160.20.70">
    <property type="match status" value="1"/>
</dbReference>
<dbReference type="AlphaFoldDB" id="A0A834DAJ6"/>
<feature type="region of interest" description="Disordered" evidence="7">
    <location>
        <begin position="1"/>
        <end position="47"/>
    </location>
</feature>
<comment type="subunit">
    <text evidence="6">Supercomplex made of cofactors A to E. Cofactors A and D function by capturing and stabilizing tubulin in a quasi-native conformation. Cofactor E binds to the cofactor D-tubulin complex; interaction with cofactor C then causes the release of tubulin polypeptides that are committed to the native state.</text>
</comment>
<sequence>KPKLTRLPVPDQIHEPLPPSSRALSQAETMENEEARSTSISSQALGSTLHKKHLSMLERLSNREQIRLDNSLARRSDSDSHSNLPSSSTAFLSRFSDSKRSIESRIAQSRLDHPTDPSQVRSLLDNISASISDLEKLVAESSYFLPSYEVRSSLKTISDLKQALETLNSELIPRKKFTFKNKSAKKDPTAEPNETTPENPESVSTKHVNLSFPVRDSPGFRNKKGEILVMNFKGSDIGEFTVSDLDSCEVRLTGSVRALFIHRLSNCRVYVGPVTGSILIDEADGCVFVMASHQIRIHNAKGCDFYLRVRSRPIIEDTSGVRFAPYCLNYEGVEEDLRGASLDEETGNWANVDDFRWLRAVQSPNWSVLPENERYEVVNISTLGGGTDGN</sequence>
<evidence type="ECO:0000256" key="6">
    <source>
        <dbReference type="ARBA" id="ARBA00026055"/>
    </source>
</evidence>
<dbReference type="Gene3D" id="1.20.58.1250">
    <property type="entry name" value="Tubulin Binding Cofactor C, N-terminal domain"/>
    <property type="match status" value="1"/>
</dbReference>
<keyword evidence="5" id="KW-0143">Chaperone</keyword>
<dbReference type="InterPro" id="IPR012945">
    <property type="entry name" value="Tubulin-bd_cofactor_C_dom"/>
</dbReference>